<keyword evidence="5" id="KW-0472">Membrane</keyword>
<dbReference type="GO" id="GO:0009245">
    <property type="term" value="P:lipid A biosynthetic process"/>
    <property type="evidence" value="ECO:0007669"/>
    <property type="project" value="TreeGrafter"/>
</dbReference>
<keyword evidence="4" id="KW-0378">Hydrolase</keyword>
<sequence length="268" mass="31400">MIKLQIPNNKKVYFASDFHLGFPDPASSLDRERHLNKWLEKIESDASHLFLMGDIFDFWFEYGKVIPAGFTRFLGKLAQISDAGIQLHIFIGNHDLWMWDFFEKEMNAIIYREPCHLKLLFPNSEKNLWIGHGDGLGPGDAGYKLLKKVFTNPLAQFLFKWLHPNLGMALAHFWSETRKKKALSKGEDPFDEKTEFIVNYIKEIKPILDQKNLGIDTYVFGHRHLPIQFPIDSTTTYYNLGDWFNPKYKNAYYLSIDENTIQFKHFQA</sequence>
<feature type="domain" description="Calcineurin-like phosphoesterase" evidence="7">
    <location>
        <begin position="11"/>
        <end position="225"/>
    </location>
</feature>
<keyword evidence="9" id="KW-1185">Reference proteome</keyword>
<evidence type="ECO:0000256" key="3">
    <source>
        <dbReference type="ARBA" id="ARBA00022723"/>
    </source>
</evidence>
<dbReference type="AlphaFoldDB" id="A0A437PXR1"/>
<dbReference type="GO" id="GO:0016020">
    <property type="term" value="C:membrane"/>
    <property type="evidence" value="ECO:0007669"/>
    <property type="project" value="GOC"/>
</dbReference>
<dbReference type="InterPro" id="IPR004843">
    <property type="entry name" value="Calcineurin-like_PHP"/>
</dbReference>
<keyword evidence="1" id="KW-1003">Cell membrane</keyword>
<evidence type="ECO:0000313" key="8">
    <source>
        <dbReference type="EMBL" id="RVU27054.1"/>
    </source>
</evidence>
<dbReference type="SUPFAM" id="SSF56300">
    <property type="entry name" value="Metallo-dependent phosphatases"/>
    <property type="match status" value="1"/>
</dbReference>
<dbReference type="InterPro" id="IPR029052">
    <property type="entry name" value="Metallo-depent_PP-like"/>
</dbReference>
<name>A0A437PXR1_9BACT</name>
<evidence type="ECO:0000256" key="2">
    <source>
        <dbReference type="ARBA" id="ARBA00022519"/>
    </source>
</evidence>
<dbReference type="CDD" id="cd07398">
    <property type="entry name" value="MPP_YbbF-LpxH"/>
    <property type="match status" value="1"/>
</dbReference>
<dbReference type="InterPro" id="IPR043461">
    <property type="entry name" value="LpxH-like"/>
</dbReference>
<reference evidence="8 9" key="1">
    <citation type="submission" date="2019-01" db="EMBL/GenBank/DDBJ databases">
        <authorList>
            <person name="Chen W.-M."/>
        </authorList>
    </citation>
    <scope>NUCLEOTIDE SEQUENCE [LARGE SCALE GENOMIC DNA]</scope>
    <source>
        <strain evidence="8 9">FSY-15</strain>
    </source>
</reference>
<keyword evidence="6" id="KW-0464">Manganese</keyword>
<evidence type="ECO:0000256" key="1">
    <source>
        <dbReference type="ARBA" id="ARBA00022475"/>
    </source>
</evidence>
<accession>A0A437PXR1</accession>
<dbReference type="Gene3D" id="3.60.21.10">
    <property type="match status" value="1"/>
</dbReference>
<gene>
    <name evidence="8" type="ORF">EOJ36_03395</name>
</gene>
<dbReference type="RefSeq" id="WP_127802605.1">
    <property type="nucleotide sequence ID" value="NZ_SACY01000001.1"/>
</dbReference>
<keyword evidence="3" id="KW-0479">Metal-binding</keyword>
<dbReference type="PANTHER" id="PTHR34990:SF1">
    <property type="entry name" value="UDP-2,3-DIACYLGLUCOSAMINE HYDROLASE"/>
    <property type="match status" value="1"/>
</dbReference>
<dbReference type="EMBL" id="SACY01000001">
    <property type="protein sequence ID" value="RVU27054.1"/>
    <property type="molecule type" value="Genomic_DNA"/>
</dbReference>
<keyword evidence="2" id="KW-0997">Cell inner membrane</keyword>
<dbReference type="Proteomes" id="UP000282832">
    <property type="component" value="Unassembled WGS sequence"/>
</dbReference>
<evidence type="ECO:0000256" key="5">
    <source>
        <dbReference type="ARBA" id="ARBA00023136"/>
    </source>
</evidence>
<evidence type="ECO:0000259" key="7">
    <source>
        <dbReference type="Pfam" id="PF00149"/>
    </source>
</evidence>
<proteinExistence type="predicted"/>
<dbReference type="OrthoDB" id="9802481at2"/>
<dbReference type="Pfam" id="PF00149">
    <property type="entry name" value="Metallophos"/>
    <property type="match status" value="1"/>
</dbReference>
<dbReference type="GO" id="GO:0046872">
    <property type="term" value="F:metal ion binding"/>
    <property type="evidence" value="ECO:0007669"/>
    <property type="project" value="UniProtKB-KW"/>
</dbReference>
<protein>
    <submittedName>
        <fullName evidence="8">UDP-2,3-diacylglucosamine diphosphatase</fullName>
    </submittedName>
</protein>
<evidence type="ECO:0000256" key="4">
    <source>
        <dbReference type="ARBA" id="ARBA00022801"/>
    </source>
</evidence>
<dbReference type="PANTHER" id="PTHR34990">
    <property type="entry name" value="UDP-2,3-DIACYLGLUCOSAMINE HYDROLASE-RELATED"/>
    <property type="match status" value="1"/>
</dbReference>
<comment type="caution">
    <text evidence="8">The sequence shown here is derived from an EMBL/GenBank/DDBJ whole genome shotgun (WGS) entry which is preliminary data.</text>
</comment>
<organism evidence="8 9">
    <name type="scientific">Sandaracinomonas limnophila</name>
    <dbReference type="NCBI Taxonomy" id="1862386"/>
    <lineage>
        <taxon>Bacteria</taxon>
        <taxon>Pseudomonadati</taxon>
        <taxon>Bacteroidota</taxon>
        <taxon>Cytophagia</taxon>
        <taxon>Cytophagales</taxon>
        <taxon>Flectobacillaceae</taxon>
        <taxon>Sandaracinomonas</taxon>
    </lineage>
</organism>
<evidence type="ECO:0000313" key="9">
    <source>
        <dbReference type="Proteomes" id="UP000282832"/>
    </source>
</evidence>
<evidence type="ECO:0000256" key="6">
    <source>
        <dbReference type="ARBA" id="ARBA00023211"/>
    </source>
</evidence>
<dbReference type="GO" id="GO:0008758">
    <property type="term" value="F:UDP-2,3-diacylglucosamine hydrolase activity"/>
    <property type="evidence" value="ECO:0007669"/>
    <property type="project" value="TreeGrafter"/>
</dbReference>